<feature type="non-terminal residue" evidence="1">
    <location>
        <position position="1"/>
    </location>
</feature>
<reference evidence="1 2" key="1">
    <citation type="submission" date="2021-06" db="EMBL/GenBank/DDBJ databases">
        <authorList>
            <person name="Kallberg Y."/>
            <person name="Tangrot J."/>
            <person name="Rosling A."/>
        </authorList>
    </citation>
    <scope>NUCLEOTIDE SEQUENCE [LARGE SCALE GENOMIC DNA]</scope>
    <source>
        <strain evidence="1 2">120-4 pot B 10/14</strain>
    </source>
</reference>
<dbReference type="EMBL" id="CAJVQB010116068">
    <property type="protein sequence ID" value="CAG8852785.1"/>
    <property type="molecule type" value="Genomic_DNA"/>
</dbReference>
<protein>
    <submittedName>
        <fullName evidence="1">24797_t:CDS:1</fullName>
    </submittedName>
</protein>
<feature type="non-terminal residue" evidence="1">
    <location>
        <position position="44"/>
    </location>
</feature>
<proteinExistence type="predicted"/>
<comment type="caution">
    <text evidence="1">The sequence shown here is derived from an EMBL/GenBank/DDBJ whole genome shotgun (WGS) entry which is preliminary data.</text>
</comment>
<dbReference type="Proteomes" id="UP000789901">
    <property type="component" value="Unassembled WGS sequence"/>
</dbReference>
<keyword evidence="2" id="KW-1185">Reference proteome</keyword>
<organism evidence="1 2">
    <name type="scientific">Gigaspora margarita</name>
    <dbReference type="NCBI Taxonomy" id="4874"/>
    <lineage>
        <taxon>Eukaryota</taxon>
        <taxon>Fungi</taxon>
        <taxon>Fungi incertae sedis</taxon>
        <taxon>Mucoromycota</taxon>
        <taxon>Glomeromycotina</taxon>
        <taxon>Glomeromycetes</taxon>
        <taxon>Diversisporales</taxon>
        <taxon>Gigasporaceae</taxon>
        <taxon>Gigaspora</taxon>
    </lineage>
</organism>
<evidence type="ECO:0000313" key="2">
    <source>
        <dbReference type="Proteomes" id="UP000789901"/>
    </source>
</evidence>
<accession>A0ABN7XCN2</accession>
<evidence type="ECO:0000313" key="1">
    <source>
        <dbReference type="EMBL" id="CAG8852785.1"/>
    </source>
</evidence>
<gene>
    <name evidence="1" type="ORF">GMARGA_LOCUS41606</name>
</gene>
<name>A0ABN7XCN2_GIGMA</name>
<sequence length="44" mass="5045">ASQFGYNEFSLDSTLNSQQTLDGSQSQFIKPDFDEINPFQQLRC</sequence>